<keyword evidence="4 5" id="KW-0472">Membrane</keyword>
<accession>A0A6N6M2N4</accession>
<evidence type="ECO:0000313" key="7">
    <source>
        <dbReference type="EMBL" id="KAB1063452.1"/>
    </source>
</evidence>
<keyword evidence="8" id="KW-1185">Reference proteome</keyword>
<evidence type="ECO:0000256" key="5">
    <source>
        <dbReference type="SAM" id="Phobius"/>
    </source>
</evidence>
<keyword evidence="1" id="KW-1003">Cell membrane</keyword>
<feature type="transmembrane region" description="Helical" evidence="5">
    <location>
        <begin position="40"/>
        <end position="61"/>
    </location>
</feature>
<dbReference type="Proteomes" id="UP000435357">
    <property type="component" value="Unassembled WGS sequence"/>
</dbReference>
<dbReference type="Pfam" id="PF06305">
    <property type="entry name" value="LapA_dom"/>
    <property type="match status" value="1"/>
</dbReference>
<evidence type="ECO:0000256" key="3">
    <source>
        <dbReference type="ARBA" id="ARBA00022989"/>
    </source>
</evidence>
<comment type="caution">
    <text evidence="7">The sequence shown here is derived from an EMBL/GenBank/DDBJ whole genome shotgun (WGS) entry which is preliminary data.</text>
</comment>
<dbReference type="EMBL" id="WACR01000008">
    <property type="protein sequence ID" value="KAB1063452.1"/>
    <property type="molecule type" value="Genomic_DNA"/>
</dbReference>
<keyword evidence="3 5" id="KW-1133">Transmembrane helix</keyword>
<evidence type="ECO:0000313" key="8">
    <source>
        <dbReference type="Proteomes" id="UP000435357"/>
    </source>
</evidence>
<dbReference type="GO" id="GO:0005886">
    <property type="term" value="C:plasma membrane"/>
    <property type="evidence" value="ECO:0007669"/>
    <property type="project" value="InterPro"/>
</dbReference>
<dbReference type="PANTHER" id="PTHR41335:SF1">
    <property type="entry name" value="MEMBRANE PROTEIN"/>
    <property type="match status" value="1"/>
</dbReference>
<keyword evidence="2 5" id="KW-0812">Transmembrane</keyword>
<organism evidence="7 8">
    <name type="scientific">Salibacter halophilus</name>
    <dbReference type="NCBI Taxonomy" id="1803916"/>
    <lineage>
        <taxon>Bacteria</taxon>
        <taxon>Pseudomonadati</taxon>
        <taxon>Bacteroidota</taxon>
        <taxon>Flavobacteriia</taxon>
        <taxon>Flavobacteriales</taxon>
        <taxon>Salibacteraceae</taxon>
        <taxon>Salibacter</taxon>
    </lineage>
</organism>
<gene>
    <name evidence="7" type="ORF">F3059_10320</name>
</gene>
<feature type="domain" description="Lipopolysaccharide assembly protein A" evidence="6">
    <location>
        <begin position="22"/>
        <end position="78"/>
    </location>
</feature>
<dbReference type="InterPro" id="IPR010445">
    <property type="entry name" value="LapA_dom"/>
</dbReference>
<evidence type="ECO:0000256" key="1">
    <source>
        <dbReference type="ARBA" id="ARBA00022475"/>
    </source>
</evidence>
<reference evidence="7 8" key="1">
    <citation type="submission" date="2019-09" db="EMBL/GenBank/DDBJ databases">
        <title>Genomes of Cryomorphaceae.</title>
        <authorList>
            <person name="Bowman J.P."/>
        </authorList>
    </citation>
    <scope>NUCLEOTIDE SEQUENCE [LARGE SCALE GENOMIC DNA]</scope>
    <source>
        <strain evidence="7 8">KCTC 52047</strain>
    </source>
</reference>
<dbReference type="RefSeq" id="WP_151168919.1">
    <property type="nucleotide sequence ID" value="NZ_WACR01000008.1"/>
</dbReference>
<dbReference type="OrthoDB" id="8564325at2"/>
<evidence type="ECO:0000256" key="4">
    <source>
        <dbReference type="ARBA" id="ARBA00023136"/>
    </source>
</evidence>
<sequence length="85" mass="9382">MKKVVLVLNIILIVILVMFSVQNASSVTVKFATWKIDVSLALLMILCVIAGAVITMIFNFVSTLTKNNHNKASKEKKETRSGDTE</sequence>
<evidence type="ECO:0000259" key="6">
    <source>
        <dbReference type="Pfam" id="PF06305"/>
    </source>
</evidence>
<evidence type="ECO:0000256" key="2">
    <source>
        <dbReference type="ARBA" id="ARBA00022692"/>
    </source>
</evidence>
<dbReference type="AlphaFoldDB" id="A0A6N6M2N4"/>
<proteinExistence type="predicted"/>
<protein>
    <submittedName>
        <fullName evidence="7">DUF1049 domain-containing protein</fullName>
    </submittedName>
</protein>
<dbReference type="PANTHER" id="PTHR41335">
    <property type="entry name" value="MEMBRANE PROTEIN-RELATED"/>
    <property type="match status" value="1"/>
</dbReference>
<name>A0A6N6M2N4_9FLAO</name>